<evidence type="ECO:0000313" key="2">
    <source>
        <dbReference type="Proteomes" id="UP000008561"/>
    </source>
</evidence>
<evidence type="ECO:0000313" key="1">
    <source>
        <dbReference type="EMBL" id="ABW66365.1"/>
    </source>
</evidence>
<protein>
    <submittedName>
        <fullName evidence="1">Uncharacterized protein</fullName>
    </submittedName>
</protein>
<dbReference type="AlphaFoldDB" id="A8ZU53"/>
<accession>A8ZU53</accession>
<name>A8ZU53_DESOH</name>
<sequence length="738" mass="81363">MAEPKAGSAEYVKLSRMVCMLLNRAMMYKADHPQIREAAANLYRELALLLPQVASISLILHQDQLYLDEEPVDPRINVGRIVALFKKAGIQSISFFKGMAAEELDVLIDIVTSPAQYADSPAMIEELRFRGVDQLKINHVFYKKITREEEVITRRDQEEKPVPPPVSDAAKKQLMKTLLESVLAEETDKTLSMQRLMSDPAGMSKQMLSVEEKGMAAVASGNLAPGDSGAAGDTAAITPGATLLYQIQTLGDDIRQHLETEGPSDMMNVAEAVFEMKRQLTLGIEARKAVNQAYENESAIVDQVNALSDDVLVQLIKNEYQQGKITTVRLAQILRRMVPEPGELRRLLPKIKKALLSEGMPVAEYLSLVQHLGKELESEGLSRVLQEAAGSVGVDGADLVDEIQKNPEQVAGLIAIAAEIRKGDGDQQAFMDTLVNYVEELGSGLRKETAGGDAADARSMMADLGSNLTAHLRGMNIDPDALAEMETRINDRIQAVFDRLDTGPAALGGGGCPARKERTLLEMMEQSLEGNQDLKQILQAVRADAQADALDENSIEQIYAAIVKHQEARREKESKRQMPAGVLKPAEFRFHLEKELSRAGRHKLYLSTLAFTIINVRPKTKVPADVKIKKADLFAAAYERLVEVARTSDIVGELDPNTMTIILPMAEKAGARLALQRITKLLHDQPFEIQGIPLNVIIAGSVTSFMPDERPNTESFIRTMAYELDHVAKRVRNVHNLT</sequence>
<dbReference type="InterPro" id="IPR043128">
    <property type="entry name" value="Rev_trsase/Diguanyl_cyclase"/>
</dbReference>
<dbReference type="HOGENOM" id="CLU_375861_0_0_7"/>
<dbReference type="EMBL" id="CP000859">
    <property type="protein sequence ID" value="ABW66365.1"/>
    <property type="molecule type" value="Genomic_DNA"/>
</dbReference>
<proteinExistence type="predicted"/>
<dbReference type="eggNOG" id="ENOG502ZMJ6">
    <property type="taxonomic scope" value="Bacteria"/>
</dbReference>
<dbReference type="Proteomes" id="UP000008561">
    <property type="component" value="Chromosome"/>
</dbReference>
<dbReference type="Gene3D" id="3.30.70.270">
    <property type="match status" value="1"/>
</dbReference>
<dbReference type="OrthoDB" id="5409629at2"/>
<reference evidence="1 2" key="1">
    <citation type="submission" date="2007-10" db="EMBL/GenBank/DDBJ databases">
        <title>Complete sequence of Desulfococcus oleovorans Hxd3.</title>
        <authorList>
            <consortium name="US DOE Joint Genome Institute"/>
            <person name="Copeland A."/>
            <person name="Lucas S."/>
            <person name="Lapidus A."/>
            <person name="Barry K."/>
            <person name="Glavina del Rio T."/>
            <person name="Dalin E."/>
            <person name="Tice H."/>
            <person name="Pitluck S."/>
            <person name="Kiss H."/>
            <person name="Brettin T."/>
            <person name="Bruce D."/>
            <person name="Detter J.C."/>
            <person name="Han C."/>
            <person name="Schmutz J."/>
            <person name="Larimer F."/>
            <person name="Land M."/>
            <person name="Hauser L."/>
            <person name="Kyrpides N."/>
            <person name="Kim E."/>
            <person name="Wawrik B."/>
            <person name="Richardson P."/>
        </authorList>
    </citation>
    <scope>NUCLEOTIDE SEQUENCE [LARGE SCALE GENOMIC DNA]</scope>
    <source>
        <strain evidence="2">DSM 6200 / JCM 39069 / Hxd3</strain>
    </source>
</reference>
<dbReference type="STRING" id="96561.Dole_0555"/>
<dbReference type="KEGG" id="dol:Dole_0555"/>
<gene>
    <name evidence="1" type="ordered locus">Dole_0555</name>
</gene>
<keyword evidence="2" id="KW-1185">Reference proteome</keyword>
<dbReference type="RefSeq" id="WP_012173984.1">
    <property type="nucleotide sequence ID" value="NC_009943.1"/>
</dbReference>
<organism evidence="1 2">
    <name type="scientific">Desulfosudis oleivorans (strain DSM 6200 / JCM 39069 / Hxd3)</name>
    <name type="common">Desulfococcus oleovorans</name>
    <dbReference type="NCBI Taxonomy" id="96561"/>
    <lineage>
        <taxon>Bacteria</taxon>
        <taxon>Pseudomonadati</taxon>
        <taxon>Thermodesulfobacteriota</taxon>
        <taxon>Desulfobacteria</taxon>
        <taxon>Desulfobacterales</taxon>
        <taxon>Desulfosudaceae</taxon>
        <taxon>Desulfosudis</taxon>
    </lineage>
</organism>